<evidence type="ECO:0000259" key="1">
    <source>
        <dbReference type="Pfam" id="PF00078"/>
    </source>
</evidence>
<protein>
    <recommendedName>
        <fullName evidence="1">Reverse transcriptase domain-containing protein</fullName>
    </recommendedName>
</protein>
<dbReference type="GO" id="GO:0071897">
    <property type="term" value="P:DNA biosynthetic process"/>
    <property type="evidence" value="ECO:0007669"/>
    <property type="project" value="UniProtKB-ARBA"/>
</dbReference>
<proteinExistence type="predicted"/>
<evidence type="ECO:0000313" key="2">
    <source>
        <dbReference type="EMBL" id="GBL83537.1"/>
    </source>
</evidence>
<dbReference type="AlphaFoldDB" id="A0A4Y2AVJ8"/>
<organism evidence="2 3">
    <name type="scientific">Araneus ventricosus</name>
    <name type="common">Orbweaver spider</name>
    <name type="synonym">Epeira ventricosa</name>
    <dbReference type="NCBI Taxonomy" id="182803"/>
    <lineage>
        <taxon>Eukaryota</taxon>
        <taxon>Metazoa</taxon>
        <taxon>Ecdysozoa</taxon>
        <taxon>Arthropoda</taxon>
        <taxon>Chelicerata</taxon>
        <taxon>Arachnida</taxon>
        <taxon>Araneae</taxon>
        <taxon>Araneomorphae</taxon>
        <taxon>Entelegynae</taxon>
        <taxon>Araneoidea</taxon>
        <taxon>Araneidae</taxon>
        <taxon>Araneus</taxon>
    </lineage>
</organism>
<dbReference type="InterPro" id="IPR000477">
    <property type="entry name" value="RT_dom"/>
</dbReference>
<dbReference type="OrthoDB" id="6436235at2759"/>
<feature type="domain" description="Reverse transcriptase" evidence="1">
    <location>
        <begin position="27"/>
        <end position="86"/>
    </location>
</feature>
<name>A0A4Y2AVJ8_ARAVE</name>
<dbReference type="InterPro" id="IPR043502">
    <property type="entry name" value="DNA/RNA_pol_sf"/>
</dbReference>
<dbReference type="Pfam" id="PF00078">
    <property type="entry name" value="RVT_1"/>
    <property type="match status" value="1"/>
</dbReference>
<keyword evidence="3" id="KW-1185">Reference proteome</keyword>
<reference evidence="2 3" key="1">
    <citation type="journal article" date="2019" name="Sci. Rep.">
        <title>Orb-weaving spider Araneus ventricosus genome elucidates the spidroin gene catalogue.</title>
        <authorList>
            <person name="Kono N."/>
            <person name="Nakamura H."/>
            <person name="Ohtoshi R."/>
            <person name="Moran D.A.P."/>
            <person name="Shinohara A."/>
            <person name="Yoshida Y."/>
            <person name="Fujiwara M."/>
            <person name="Mori M."/>
            <person name="Tomita M."/>
            <person name="Arakawa K."/>
        </authorList>
    </citation>
    <scope>NUCLEOTIDE SEQUENCE [LARGE SCALE GENOMIC DNA]</scope>
</reference>
<dbReference type="SUPFAM" id="SSF56672">
    <property type="entry name" value="DNA/RNA polymerases"/>
    <property type="match status" value="1"/>
</dbReference>
<gene>
    <name evidence="2" type="ORF">AVEN_196380_1</name>
</gene>
<dbReference type="PANTHER" id="PTHR19446">
    <property type="entry name" value="REVERSE TRANSCRIPTASES"/>
    <property type="match status" value="1"/>
</dbReference>
<dbReference type="Proteomes" id="UP000499080">
    <property type="component" value="Unassembled WGS sequence"/>
</dbReference>
<evidence type="ECO:0000313" key="3">
    <source>
        <dbReference type="Proteomes" id="UP000499080"/>
    </source>
</evidence>
<sequence>MLHCFPEPLKKAIIVLSDKDGKEADEIKPYRPVTLLPTIDKLLEQILLRRLNHALKRKNILHHNQLGFRDGRSTDDAIHQSVEKTQDAKNKKLHKMASPWTSKEPLTICNIIQFAIDLMKSSTLSYNRSP</sequence>
<dbReference type="EMBL" id="BGPR01000033">
    <property type="protein sequence ID" value="GBL83537.1"/>
    <property type="molecule type" value="Genomic_DNA"/>
</dbReference>
<comment type="caution">
    <text evidence="2">The sequence shown here is derived from an EMBL/GenBank/DDBJ whole genome shotgun (WGS) entry which is preliminary data.</text>
</comment>
<accession>A0A4Y2AVJ8</accession>